<proteinExistence type="predicted"/>
<evidence type="ECO:0000256" key="1">
    <source>
        <dbReference type="ARBA" id="ARBA00022441"/>
    </source>
</evidence>
<name>A0AAU9JLK3_9CILI</name>
<evidence type="ECO:0000313" key="4">
    <source>
        <dbReference type="EMBL" id="CAG9328771.1"/>
    </source>
</evidence>
<keyword evidence="1" id="KW-0880">Kelch repeat</keyword>
<dbReference type="SMART" id="SM00225">
    <property type="entry name" value="BTB"/>
    <property type="match status" value="1"/>
</dbReference>
<dbReference type="Pfam" id="PF00651">
    <property type="entry name" value="BTB"/>
    <property type="match status" value="1"/>
</dbReference>
<accession>A0AAU9JLK3</accession>
<organism evidence="4 5">
    <name type="scientific">Blepharisma stoltei</name>
    <dbReference type="NCBI Taxonomy" id="1481888"/>
    <lineage>
        <taxon>Eukaryota</taxon>
        <taxon>Sar</taxon>
        <taxon>Alveolata</taxon>
        <taxon>Ciliophora</taxon>
        <taxon>Postciliodesmatophora</taxon>
        <taxon>Heterotrichea</taxon>
        <taxon>Heterotrichida</taxon>
        <taxon>Blepharismidae</taxon>
        <taxon>Blepharisma</taxon>
    </lineage>
</organism>
<dbReference type="PANTHER" id="PTHR46093:SF18">
    <property type="entry name" value="FIBRONECTIN TYPE-III DOMAIN-CONTAINING PROTEIN"/>
    <property type="match status" value="1"/>
</dbReference>
<dbReference type="Gene3D" id="3.30.710.10">
    <property type="entry name" value="Potassium Channel Kv1.1, Chain A"/>
    <property type="match status" value="1"/>
</dbReference>
<dbReference type="Pfam" id="PF24681">
    <property type="entry name" value="Kelch_KLHDC2_KLHL20_DRC7"/>
    <property type="match status" value="1"/>
</dbReference>
<keyword evidence="5" id="KW-1185">Reference proteome</keyword>
<dbReference type="SUPFAM" id="SSF117281">
    <property type="entry name" value="Kelch motif"/>
    <property type="match status" value="1"/>
</dbReference>
<evidence type="ECO:0000259" key="3">
    <source>
        <dbReference type="PROSITE" id="PS50097"/>
    </source>
</evidence>
<dbReference type="PROSITE" id="PS50097">
    <property type="entry name" value="BTB"/>
    <property type="match status" value="1"/>
</dbReference>
<keyword evidence="2" id="KW-0677">Repeat</keyword>
<dbReference type="Proteomes" id="UP001162131">
    <property type="component" value="Unassembled WGS sequence"/>
</dbReference>
<dbReference type="InterPro" id="IPR011333">
    <property type="entry name" value="SKP1/BTB/POZ_sf"/>
</dbReference>
<dbReference type="EMBL" id="CAJZBQ010000046">
    <property type="protein sequence ID" value="CAG9328771.1"/>
    <property type="molecule type" value="Genomic_DNA"/>
</dbReference>
<dbReference type="AlphaFoldDB" id="A0AAU9JLK3"/>
<sequence>MEEEKIHFSFWKRIESSKGIFKPGELLDPESVILNNRLFITGRDSENNPVDLREYDFENDTWDVHSVQGFHPCTDGNSTIYLLIIPDNSDYRYQVIEYSLETLTGTLIDTTGIAPKKRKPTVSSLYFQGCIYFFGGMQIYRGDATGSFVYRLDLETKEWSNVEYSGQFPATVPHAPHTGCRSGHSTVLVGHKAYIFGGTMIEDSLLNAECLTSSIFDNFNTNDLHEFDILQSRWSKIAYKPIACMIPTMTQHAAAANQQFMYIYYEEKIYRYEFQTQNCYKLKKSLKAPKCKGQCTMQLINNYLYLFGNTNEGAMLYRLNLGKGWVWVPGDTMPDYSNFFNHQPTSDLLVKVGDQKIYAHKQVMCRFSSLLRRQLTPGIRTISISEFPFIVINMLVEQLYQDCQLELPRELSHFLQLYRAAHWLGVEEIVMRCQSALNVSPANLRAVIDLVGDIPSARQKCLDYVKTHLKESAMLLAPEQLSELLQNL</sequence>
<comment type="caution">
    <text evidence="4">The sequence shown here is derived from an EMBL/GenBank/DDBJ whole genome shotgun (WGS) entry which is preliminary data.</text>
</comment>
<evidence type="ECO:0000313" key="5">
    <source>
        <dbReference type="Proteomes" id="UP001162131"/>
    </source>
</evidence>
<protein>
    <recommendedName>
        <fullName evidence="3">BTB domain-containing protein</fullName>
    </recommendedName>
</protein>
<dbReference type="SUPFAM" id="SSF54695">
    <property type="entry name" value="POZ domain"/>
    <property type="match status" value="1"/>
</dbReference>
<dbReference type="InterPro" id="IPR015915">
    <property type="entry name" value="Kelch-typ_b-propeller"/>
</dbReference>
<feature type="domain" description="BTB" evidence="3">
    <location>
        <begin position="346"/>
        <end position="400"/>
    </location>
</feature>
<dbReference type="PANTHER" id="PTHR46093">
    <property type="entry name" value="ACYL-COA-BINDING DOMAIN-CONTAINING PROTEIN 5"/>
    <property type="match status" value="1"/>
</dbReference>
<gene>
    <name evidence="4" type="ORF">BSTOLATCC_MIC46761</name>
</gene>
<dbReference type="Gene3D" id="2.120.10.80">
    <property type="entry name" value="Kelch-type beta propeller"/>
    <property type="match status" value="1"/>
</dbReference>
<dbReference type="InterPro" id="IPR000210">
    <property type="entry name" value="BTB/POZ_dom"/>
</dbReference>
<evidence type="ECO:0000256" key="2">
    <source>
        <dbReference type="ARBA" id="ARBA00022737"/>
    </source>
</evidence>
<reference evidence="4" key="1">
    <citation type="submission" date="2021-09" db="EMBL/GenBank/DDBJ databases">
        <authorList>
            <consortium name="AG Swart"/>
            <person name="Singh M."/>
            <person name="Singh A."/>
            <person name="Seah K."/>
            <person name="Emmerich C."/>
        </authorList>
    </citation>
    <scope>NUCLEOTIDE SEQUENCE</scope>
    <source>
        <strain evidence="4">ATCC30299</strain>
    </source>
</reference>